<accession>A0A6S6M649</accession>
<reference evidence="1 2" key="1">
    <citation type="submission" date="2020-06" db="EMBL/GenBank/DDBJ databases">
        <title>Interaction of electrochemicaly active bacteria, Geobacter bremensis R4 on different carbon anode.</title>
        <authorList>
            <person name="Meng L."/>
            <person name="Yoshida N."/>
        </authorList>
    </citation>
    <scope>NUCLEOTIDE SEQUENCE [LARGE SCALE GENOMIC DNA]</scope>
    <source>
        <strain evidence="1 2">R4</strain>
    </source>
</reference>
<name>A0A6S6M649_9BACT</name>
<sequence>MPTSIAPEIIRPKHLPAVVGLSRTSIWRLERSGSFPKRIRLSAGAVGYHRHEVDEWLASRQTVTEG</sequence>
<organism evidence="1 2">
    <name type="scientific">Citrifermentans bremense</name>
    <dbReference type="NCBI Taxonomy" id="60035"/>
    <lineage>
        <taxon>Bacteria</taxon>
        <taxon>Pseudomonadati</taxon>
        <taxon>Thermodesulfobacteriota</taxon>
        <taxon>Desulfuromonadia</taxon>
        <taxon>Geobacterales</taxon>
        <taxon>Geobacteraceae</taxon>
        <taxon>Citrifermentans</taxon>
    </lineage>
</organism>
<dbReference type="PANTHER" id="PTHR36154:SF1">
    <property type="entry name" value="DNA-BINDING TRANSCRIPTIONAL ACTIVATOR ALPA"/>
    <property type="match status" value="1"/>
</dbReference>
<dbReference type="Proteomes" id="UP000515472">
    <property type="component" value="Chromosome"/>
</dbReference>
<proteinExistence type="predicted"/>
<gene>
    <name evidence="1" type="ORF">GEOBRER4_15850</name>
</gene>
<keyword evidence="2" id="KW-1185">Reference proteome</keyword>
<dbReference type="Pfam" id="PF05930">
    <property type="entry name" value="Phage_AlpA"/>
    <property type="match status" value="1"/>
</dbReference>
<dbReference type="KEGG" id="gbn:GEOBRER4_15850"/>
<evidence type="ECO:0000313" key="1">
    <source>
        <dbReference type="EMBL" id="BCG46835.1"/>
    </source>
</evidence>
<dbReference type="InterPro" id="IPR010260">
    <property type="entry name" value="AlpA"/>
</dbReference>
<dbReference type="EMBL" id="AP023213">
    <property type="protein sequence ID" value="BCG46835.1"/>
    <property type="molecule type" value="Genomic_DNA"/>
</dbReference>
<evidence type="ECO:0000313" key="2">
    <source>
        <dbReference type="Proteomes" id="UP000515472"/>
    </source>
</evidence>
<dbReference type="InterPro" id="IPR052931">
    <property type="entry name" value="Prophage_regulatory_activator"/>
</dbReference>
<dbReference type="PANTHER" id="PTHR36154">
    <property type="entry name" value="DNA-BINDING TRANSCRIPTIONAL ACTIVATOR ALPA"/>
    <property type="match status" value="1"/>
</dbReference>
<dbReference type="Gene3D" id="1.10.238.160">
    <property type="match status" value="1"/>
</dbReference>
<evidence type="ECO:0008006" key="3">
    <source>
        <dbReference type="Google" id="ProtNLM"/>
    </source>
</evidence>
<protein>
    <recommendedName>
        <fullName evidence="3">AlpA family phage regulatory protein</fullName>
    </recommendedName>
</protein>
<dbReference type="AlphaFoldDB" id="A0A6S6M649"/>
<dbReference type="RefSeq" id="WP_185244954.1">
    <property type="nucleotide sequence ID" value="NZ_AP023213.1"/>
</dbReference>